<evidence type="ECO:0000313" key="2">
    <source>
        <dbReference type="Proteomes" id="UP001175226"/>
    </source>
</evidence>
<reference evidence="1" key="1">
    <citation type="submission" date="2023-06" db="EMBL/GenBank/DDBJ databases">
        <authorList>
            <consortium name="Lawrence Berkeley National Laboratory"/>
            <person name="Ahrendt S."/>
            <person name="Sahu N."/>
            <person name="Indic B."/>
            <person name="Wong-Bajracharya J."/>
            <person name="Merenyi Z."/>
            <person name="Ke H.-M."/>
            <person name="Monk M."/>
            <person name="Kocsube S."/>
            <person name="Drula E."/>
            <person name="Lipzen A."/>
            <person name="Balint B."/>
            <person name="Henrissat B."/>
            <person name="Andreopoulos B."/>
            <person name="Martin F.M."/>
            <person name="Harder C.B."/>
            <person name="Rigling D."/>
            <person name="Ford K.L."/>
            <person name="Foster G.D."/>
            <person name="Pangilinan J."/>
            <person name="Papanicolaou A."/>
            <person name="Barry K."/>
            <person name="LaButti K."/>
            <person name="Viragh M."/>
            <person name="Koriabine M."/>
            <person name="Yan M."/>
            <person name="Riley R."/>
            <person name="Champramary S."/>
            <person name="Plett K.L."/>
            <person name="Tsai I.J."/>
            <person name="Slot J."/>
            <person name="Sipos G."/>
            <person name="Plett J."/>
            <person name="Nagy L.G."/>
            <person name="Grigoriev I.V."/>
        </authorList>
    </citation>
    <scope>NUCLEOTIDE SEQUENCE</scope>
    <source>
        <strain evidence="1">FPL87.14</strain>
    </source>
</reference>
<proteinExistence type="predicted"/>
<dbReference type="EMBL" id="JAUEPT010000010">
    <property type="protein sequence ID" value="KAK0448244.1"/>
    <property type="molecule type" value="Genomic_DNA"/>
</dbReference>
<accession>A0AA39JT07</accession>
<dbReference type="AlphaFoldDB" id="A0AA39JT07"/>
<keyword evidence="2" id="KW-1185">Reference proteome</keyword>
<comment type="caution">
    <text evidence="1">The sequence shown here is derived from an EMBL/GenBank/DDBJ whole genome shotgun (WGS) entry which is preliminary data.</text>
</comment>
<protein>
    <submittedName>
        <fullName evidence="1">Uncharacterized protein</fullName>
    </submittedName>
</protein>
<evidence type="ECO:0000313" key="1">
    <source>
        <dbReference type="EMBL" id="KAK0448244.1"/>
    </source>
</evidence>
<organism evidence="1 2">
    <name type="scientific">Armillaria borealis</name>
    <dbReference type="NCBI Taxonomy" id="47425"/>
    <lineage>
        <taxon>Eukaryota</taxon>
        <taxon>Fungi</taxon>
        <taxon>Dikarya</taxon>
        <taxon>Basidiomycota</taxon>
        <taxon>Agaricomycotina</taxon>
        <taxon>Agaricomycetes</taxon>
        <taxon>Agaricomycetidae</taxon>
        <taxon>Agaricales</taxon>
        <taxon>Marasmiineae</taxon>
        <taxon>Physalacriaceae</taxon>
        <taxon>Armillaria</taxon>
    </lineage>
</organism>
<dbReference type="Proteomes" id="UP001175226">
    <property type="component" value="Unassembled WGS sequence"/>
</dbReference>
<gene>
    <name evidence="1" type="ORF">EV421DRAFT_1733366</name>
</gene>
<name>A0AA39JT07_9AGAR</name>
<sequence length="423" mass="47189">MASMQTDVGIMLKIAMAQSRQLELMWKKTHRILLMSLSSGDFQIAPVKNEEREKEIHRSEKIEKWLAQKYGMASRGGIDSTTVLQEAKRRTQKECAEPSWGCRISAILCGAKKWRTCVLNMRMSSLAHANPLPGSQTWKVASHGAINSVVADLQGVKESSATALITTAPLTHPNSNRHRCALQSRYNDSVEQGDNIIVYYVGNGSSYHCSEHFDTKCRSDVCHTEALCPLNRDTRDAGGKWIPDISSMFFWRKYFTPKGIISHSSQTAVTPAILPARDSEAQESGVGLETRYEFLCISGAMSGLPECKGGGRKEWIRWGFTTTLACVLRSDDWKKERPYIDLVNLVNHSPSQTPLVAGFINPNTFGMLSPSEQISFEFLKNRPELGSIQRTLAQYSFFKYSPPEESNWCDAHPVPSATGLQGM</sequence>